<comment type="function">
    <text evidence="2">Catalyzes the reduction of dTDP-6-deoxy-L-lyxo-4-hexulose to yield dTDP-L-rhamnose.</text>
</comment>
<dbReference type="InterPro" id="IPR005913">
    <property type="entry name" value="dTDP_dehydrorham_reduct"/>
</dbReference>
<proteinExistence type="inferred from homology"/>
<keyword evidence="2 4" id="KW-0560">Oxidoreductase</keyword>
<reference evidence="5" key="1">
    <citation type="journal article" date="2019" name="Int. J. Syst. Evol. Microbiol.">
        <title>The Global Catalogue of Microorganisms (GCM) 10K type strain sequencing project: providing services to taxonomists for standard genome sequencing and annotation.</title>
        <authorList>
            <consortium name="The Broad Institute Genomics Platform"/>
            <consortium name="The Broad Institute Genome Sequencing Center for Infectious Disease"/>
            <person name="Wu L."/>
            <person name="Ma J."/>
        </authorList>
    </citation>
    <scope>NUCLEOTIDE SEQUENCE [LARGE SCALE GENOMIC DNA]</scope>
    <source>
        <strain evidence="5">JCM 18657</strain>
    </source>
</reference>
<evidence type="ECO:0000256" key="2">
    <source>
        <dbReference type="RuleBase" id="RU364082"/>
    </source>
</evidence>
<dbReference type="PANTHER" id="PTHR10491">
    <property type="entry name" value="DTDP-4-DEHYDRORHAMNOSE REDUCTASE"/>
    <property type="match status" value="1"/>
</dbReference>
<dbReference type="RefSeq" id="WP_246068084.1">
    <property type="nucleotide sequence ID" value="NZ_JBHTGQ010000010.1"/>
</dbReference>
<keyword evidence="2" id="KW-0521">NADP</keyword>
<sequence length="309" mass="34143">MKLYQLVKNAGGPPQQEGKLRVLVTGANGQLGRVVTERLAAAGRTAIGLSRQELDITDAAAVRRAFERFRPHAVIHAAAYTAVDRAESEPDEAYRTNAYGTRHVALAAAAVRAKLVYVSTDYVFDGRSREPYDEFAPTAPLNVYGRSKLAGEMFVRELHRQAFIVRTSWVYGRHGGNFVKTMLRLGRERTAVDVVDDQTGSPTLADDLAACLLRLVDTDRYGLYHVSGAGSCTWREFAQAVFDLGFGAGKAEARPVTTAQFPRPARRPAYSVLDHRALRLNGFPPMRDWREALAEFIAKHGRELLDGEP</sequence>
<dbReference type="SUPFAM" id="SSF51735">
    <property type="entry name" value="NAD(P)-binding Rossmann-fold domains"/>
    <property type="match status" value="1"/>
</dbReference>
<dbReference type="Gene3D" id="3.90.25.10">
    <property type="entry name" value="UDP-galactose 4-epimerase, domain 1"/>
    <property type="match status" value="1"/>
</dbReference>
<evidence type="ECO:0000259" key="3">
    <source>
        <dbReference type="Pfam" id="PF04321"/>
    </source>
</evidence>
<dbReference type="Gene3D" id="3.40.50.720">
    <property type="entry name" value="NAD(P)-binding Rossmann-like Domain"/>
    <property type="match status" value="1"/>
</dbReference>
<gene>
    <name evidence="4" type="primary">rfbD</name>
    <name evidence="4" type="ORF">ACFQWB_04605</name>
</gene>
<dbReference type="PANTHER" id="PTHR10491:SF4">
    <property type="entry name" value="METHIONINE ADENOSYLTRANSFERASE 2 SUBUNIT BETA"/>
    <property type="match status" value="1"/>
</dbReference>
<organism evidence="4 5">
    <name type="scientific">Paenibacillus thermoaerophilus</name>
    <dbReference type="NCBI Taxonomy" id="1215385"/>
    <lineage>
        <taxon>Bacteria</taxon>
        <taxon>Bacillati</taxon>
        <taxon>Bacillota</taxon>
        <taxon>Bacilli</taxon>
        <taxon>Bacillales</taxon>
        <taxon>Paenibacillaceae</taxon>
        <taxon>Paenibacillus</taxon>
    </lineage>
</organism>
<protein>
    <recommendedName>
        <fullName evidence="2">dTDP-4-dehydrorhamnose reductase</fullName>
        <ecNumber evidence="2">1.1.1.133</ecNumber>
    </recommendedName>
</protein>
<dbReference type="InterPro" id="IPR029903">
    <property type="entry name" value="RmlD-like-bd"/>
</dbReference>
<comment type="pathway">
    <text evidence="2">Carbohydrate biosynthesis; dTDP-L-rhamnose biosynthesis.</text>
</comment>
<dbReference type="Proteomes" id="UP001596528">
    <property type="component" value="Unassembled WGS sequence"/>
</dbReference>
<dbReference type="Pfam" id="PF04321">
    <property type="entry name" value="RmlD_sub_bind"/>
    <property type="match status" value="1"/>
</dbReference>
<name>A0ABW2V1W0_9BACL</name>
<dbReference type="EMBL" id="JBHTGQ010000010">
    <property type="protein sequence ID" value="MFC7749223.1"/>
    <property type="molecule type" value="Genomic_DNA"/>
</dbReference>
<dbReference type="GO" id="GO:0008831">
    <property type="term" value="F:dTDP-4-dehydrorhamnose reductase activity"/>
    <property type="evidence" value="ECO:0007669"/>
    <property type="project" value="UniProtKB-EC"/>
</dbReference>
<accession>A0ABW2V1W0</accession>
<dbReference type="EC" id="1.1.1.133" evidence="2"/>
<evidence type="ECO:0000256" key="1">
    <source>
        <dbReference type="ARBA" id="ARBA00010944"/>
    </source>
</evidence>
<evidence type="ECO:0000313" key="5">
    <source>
        <dbReference type="Proteomes" id="UP001596528"/>
    </source>
</evidence>
<evidence type="ECO:0000313" key="4">
    <source>
        <dbReference type="EMBL" id="MFC7749223.1"/>
    </source>
</evidence>
<dbReference type="InterPro" id="IPR036291">
    <property type="entry name" value="NAD(P)-bd_dom_sf"/>
</dbReference>
<dbReference type="CDD" id="cd05254">
    <property type="entry name" value="dTDP_HR_like_SDR_e"/>
    <property type="match status" value="1"/>
</dbReference>
<dbReference type="NCBIfam" id="TIGR01214">
    <property type="entry name" value="rmlD"/>
    <property type="match status" value="1"/>
</dbReference>
<keyword evidence="5" id="KW-1185">Reference proteome</keyword>
<comment type="caution">
    <text evidence="4">The sequence shown here is derived from an EMBL/GenBank/DDBJ whole genome shotgun (WGS) entry which is preliminary data.</text>
</comment>
<comment type="similarity">
    <text evidence="1 2">Belongs to the dTDP-4-dehydrorhamnose reductase family.</text>
</comment>
<feature type="domain" description="RmlD-like substrate binding" evidence="3">
    <location>
        <begin position="21"/>
        <end position="299"/>
    </location>
</feature>